<dbReference type="PANTHER" id="PTHR28180:SF2">
    <property type="entry name" value="PEROXISOMAL PROTEIN 2"/>
    <property type="match status" value="1"/>
</dbReference>
<dbReference type="PANTHER" id="PTHR28180">
    <property type="entry name" value="CONSERVED MITOCHONDRIAL PROTEIN-RELATED"/>
    <property type="match status" value="1"/>
</dbReference>
<dbReference type="InterPro" id="IPR029032">
    <property type="entry name" value="AhpD-like"/>
</dbReference>
<dbReference type="GeneID" id="70232848"/>
<dbReference type="Gene3D" id="1.20.1290.10">
    <property type="entry name" value="AhpD-like"/>
    <property type="match status" value="1"/>
</dbReference>
<reference evidence="1" key="1">
    <citation type="journal article" date="2021" name="Open Biol.">
        <title>Shared evolutionary footprints suggest mitochondrial oxidative damage underlies multiple complex I losses in fungi.</title>
        <authorList>
            <person name="Schikora-Tamarit M.A."/>
            <person name="Marcet-Houben M."/>
            <person name="Nosek J."/>
            <person name="Gabaldon T."/>
        </authorList>
    </citation>
    <scope>NUCLEOTIDE SEQUENCE</scope>
    <source>
        <strain evidence="1">CBS6075</strain>
    </source>
</reference>
<evidence type="ECO:0000313" key="1">
    <source>
        <dbReference type="EMBL" id="KAH3670365.1"/>
    </source>
</evidence>
<reference evidence="1" key="2">
    <citation type="submission" date="2021-01" db="EMBL/GenBank/DDBJ databases">
        <authorList>
            <person name="Schikora-Tamarit M.A."/>
        </authorList>
    </citation>
    <scope>NUCLEOTIDE SEQUENCE</scope>
    <source>
        <strain evidence="1">CBS6075</strain>
    </source>
</reference>
<dbReference type="OrthoDB" id="5537330at2759"/>
<dbReference type="EMBL" id="JAEUBE010000087">
    <property type="protein sequence ID" value="KAH3670365.1"/>
    <property type="molecule type" value="Genomic_DNA"/>
</dbReference>
<dbReference type="AlphaFoldDB" id="A0A9P8PEU8"/>
<proteinExistence type="predicted"/>
<protein>
    <recommendedName>
        <fullName evidence="3">Carboxymuconolactone decarboxylase-like domain-containing protein</fullName>
    </recommendedName>
</protein>
<sequence length="234" mass="25938">MTTNQQLPQLLAQLQRIAEPLDTAARNPWYLLVAICFTVQRKLDLLVDLVAFLLSRAQDHSAKVDLLASVREAIFTTGVLYGNPLMINALLHLRNSVDPHLLSDTPLRDPTVPVTELHHRGYTYFQSIYGDETDQTLRLLASVHPDYPYSALALIFGPIFHFHGILTQTETSYCICAALIANNLPVQSLWHMKGALRLGASREQVLAVRQVVILASGVDESDVPLPPARSPDLA</sequence>
<dbReference type="RefSeq" id="XP_046063790.1">
    <property type="nucleotide sequence ID" value="XM_046209023.1"/>
</dbReference>
<accession>A0A9P8PEU8</accession>
<comment type="caution">
    <text evidence="1">The sequence shown here is derived from an EMBL/GenBank/DDBJ whole genome shotgun (WGS) entry which is preliminary data.</text>
</comment>
<evidence type="ECO:0000313" key="2">
    <source>
        <dbReference type="Proteomes" id="UP000769157"/>
    </source>
</evidence>
<keyword evidence="2" id="KW-1185">Reference proteome</keyword>
<dbReference type="InterPro" id="IPR052999">
    <property type="entry name" value="PTS1_Protein"/>
</dbReference>
<dbReference type="Proteomes" id="UP000769157">
    <property type="component" value="Unassembled WGS sequence"/>
</dbReference>
<organism evidence="1 2">
    <name type="scientific">Ogataea philodendri</name>
    <dbReference type="NCBI Taxonomy" id="1378263"/>
    <lineage>
        <taxon>Eukaryota</taxon>
        <taxon>Fungi</taxon>
        <taxon>Dikarya</taxon>
        <taxon>Ascomycota</taxon>
        <taxon>Saccharomycotina</taxon>
        <taxon>Pichiomycetes</taxon>
        <taxon>Pichiales</taxon>
        <taxon>Pichiaceae</taxon>
        <taxon>Ogataea</taxon>
    </lineage>
</organism>
<dbReference type="SUPFAM" id="SSF69118">
    <property type="entry name" value="AhpD-like"/>
    <property type="match status" value="1"/>
</dbReference>
<evidence type="ECO:0008006" key="3">
    <source>
        <dbReference type="Google" id="ProtNLM"/>
    </source>
</evidence>
<gene>
    <name evidence="1" type="ORF">OGAPHI_000880</name>
</gene>
<name>A0A9P8PEU8_9ASCO</name>